<feature type="transmembrane region" description="Helical" evidence="1">
    <location>
        <begin position="230"/>
        <end position="253"/>
    </location>
</feature>
<accession>A0ABN6PU43</accession>
<evidence type="ECO:0000313" key="2">
    <source>
        <dbReference type="EMBL" id="BDI07420.1"/>
    </source>
</evidence>
<evidence type="ECO:0000313" key="3">
    <source>
        <dbReference type="Proteomes" id="UP001057498"/>
    </source>
</evidence>
<feature type="transmembrane region" description="Helical" evidence="1">
    <location>
        <begin position="129"/>
        <end position="145"/>
    </location>
</feature>
<proteinExistence type="predicted"/>
<dbReference type="EMBL" id="AP025730">
    <property type="protein sequence ID" value="BDI07420.1"/>
    <property type="molecule type" value="Genomic_DNA"/>
</dbReference>
<organism evidence="2 3">
    <name type="scientific">Sphaerotilus microaerophilus</name>
    <dbReference type="NCBI Taxonomy" id="2914710"/>
    <lineage>
        <taxon>Bacteria</taxon>
        <taxon>Pseudomonadati</taxon>
        <taxon>Pseudomonadota</taxon>
        <taxon>Betaproteobacteria</taxon>
        <taxon>Burkholderiales</taxon>
        <taxon>Sphaerotilaceae</taxon>
        <taxon>Sphaerotilus</taxon>
    </lineage>
</organism>
<feature type="transmembrane region" description="Helical" evidence="1">
    <location>
        <begin position="196"/>
        <end position="218"/>
    </location>
</feature>
<keyword evidence="1" id="KW-0812">Transmembrane</keyword>
<name>A0ABN6PU43_9BURK</name>
<keyword evidence="1" id="KW-1133">Transmembrane helix</keyword>
<feature type="transmembrane region" description="Helical" evidence="1">
    <location>
        <begin position="157"/>
        <end position="176"/>
    </location>
</feature>
<sequence>MSVFMRFLTRAPAPRRRGPVFQHSLQHAVLGELDRRGQRSARSVMHRSIWGLQLPRGRLLHSTLLALALTLLLVALREWIGQAWATQLVWWLDQMGLGGRWSARIEPGLMPWHMGAPRVSLAVSAPQDLTLAGNALGVALLWWAVGRLPDAARPGAYLLRFCALIQGAAVFFFWLWPASFPHSVDDHIGNGLQQCWSLMLLAPWIHLGTYYLFSVTWAQRLAVTGLTWGWLLLLAPLLYALHALVIATFGVLAMPLLHLMFGVMVAIIGFVAIYGWAMSWANQRSLRLGA</sequence>
<keyword evidence="3" id="KW-1185">Reference proteome</keyword>
<reference evidence="2" key="1">
    <citation type="submission" date="2022-04" db="EMBL/GenBank/DDBJ databases">
        <title>Whole genome sequence of Sphaerotilus sp. FB-5.</title>
        <authorList>
            <person name="Takeda M."/>
            <person name="Narihara S."/>
            <person name="Akimoto M."/>
            <person name="Akimoto R."/>
            <person name="Nishiyashiki S."/>
            <person name="Murakami T."/>
        </authorList>
    </citation>
    <scope>NUCLEOTIDE SEQUENCE</scope>
    <source>
        <strain evidence="2">FB-5</strain>
    </source>
</reference>
<feature type="transmembrane region" description="Helical" evidence="1">
    <location>
        <begin position="59"/>
        <end position="80"/>
    </location>
</feature>
<keyword evidence="1" id="KW-0472">Membrane</keyword>
<gene>
    <name evidence="2" type="ORF">CATMQ487_43900</name>
</gene>
<feature type="transmembrane region" description="Helical" evidence="1">
    <location>
        <begin position="259"/>
        <end position="277"/>
    </location>
</feature>
<protein>
    <submittedName>
        <fullName evidence="2">Uncharacterized protein</fullName>
    </submittedName>
</protein>
<dbReference type="Proteomes" id="UP001057498">
    <property type="component" value="Chromosome"/>
</dbReference>
<evidence type="ECO:0000256" key="1">
    <source>
        <dbReference type="SAM" id="Phobius"/>
    </source>
</evidence>